<evidence type="ECO:0000313" key="2">
    <source>
        <dbReference type="EMBL" id="RDB57263.1"/>
    </source>
</evidence>
<reference evidence="2 3" key="1">
    <citation type="journal article" date="2018" name="Elife">
        <title>Discovery and characterization of a prevalent human gut bacterial enzyme sufficient for the inactivation of a family of plant toxins.</title>
        <authorList>
            <person name="Koppel N."/>
            <person name="Bisanz J.E."/>
            <person name="Pandelia M.E."/>
            <person name="Turnbaugh P.J."/>
            <person name="Balskus E.P."/>
        </authorList>
    </citation>
    <scope>NUCLEOTIDE SEQUENCE [LARGE SCALE GENOMIC DNA]</scope>
    <source>
        <strain evidence="3">anaerobia AP69FAA</strain>
    </source>
</reference>
<proteinExistence type="predicted"/>
<dbReference type="STRING" id="1034345.GCA_000236865_01486"/>
<gene>
    <name evidence="2" type="ORF">C1880_00060</name>
</gene>
<keyword evidence="3" id="KW-1185">Reference proteome</keyword>
<dbReference type="EMBL" id="PPTP01000001">
    <property type="protein sequence ID" value="RDB57263.1"/>
    <property type="molecule type" value="Genomic_DNA"/>
</dbReference>
<organism evidence="2 3">
    <name type="scientific">Senegalimassilia anaerobia</name>
    <dbReference type="NCBI Taxonomy" id="1473216"/>
    <lineage>
        <taxon>Bacteria</taxon>
        <taxon>Bacillati</taxon>
        <taxon>Actinomycetota</taxon>
        <taxon>Coriobacteriia</taxon>
        <taxon>Coriobacteriales</taxon>
        <taxon>Coriobacteriaceae</taxon>
        <taxon>Senegalimassilia</taxon>
    </lineage>
</organism>
<feature type="transmembrane region" description="Helical" evidence="1">
    <location>
        <begin position="416"/>
        <end position="435"/>
    </location>
</feature>
<evidence type="ECO:0000313" key="3">
    <source>
        <dbReference type="Proteomes" id="UP000253792"/>
    </source>
</evidence>
<feature type="transmembrane region" description="Helical" evidence="1">
    <location>
        <begin position="384"/>
        <end position="404"/>
    </location>
</feature>
<evidence type="ECO:0008006" key="4">
    <source>
        <dbReference type="Google" id="ProtNLM"/>
    </source>
</evidence>
<dbReference type="OrthoDB" id="3182597at2"/>
<keyword evidence="1" id="KW-0812">Transmembrane</keyword>
<protein>
    <recommendedName>
        <fullName evidence="4">Zinc ribbon domain-containing protein</fullName>
    </recommendedName>
</protein>
<dbReference type="Proteomes" id="UP000253792">
    <property type="component" value="Unassembled WGS sequence"/>
</dbReference>
<sequence length="483" mass="53199">MAQESVNYQCPNCMGPLRYKGDSGMLECEFCESTFTPAQVEEAYAAKQREADEKAEAAAARAEAGEQSSFERMADEAAGASSVVTEDVIDAAVAVGAQAESSIASYLSRASWNEEERAGMRSYLCSSCGAQLTSDATTAIQECPYCGNQAMAPGSFVDTAKPDLVIPFKLDKAAAEQTLTEYYKGKKFLPKEFAAQNRIAHVQGVYVPFWLYDGSASGEGTFEARNIRTWREGKYEVTETHVYNAWRQGSSEFTRIPADGSAKMPDEHMDAIEPFDYDELTSFSVAYLPGFSAERYDQDSDACCHRAVRRMENTLADQLRDTVTGYDQVDPADVDAEVSFSEIKQALLPVWMLHTRWKDKDFLFAMNGQTGRLVGDLPVSPLKVVLWFLGIFLVVGAVMLGVDFGFIQFDDTVTRVGVDAGVPLVVAAGTCIYFYSQMKTAVEQRSAHAYVVNGSFDLTGSDDTFVTSYQTRTLVETDDDDKR</sequence>
<dbReference type="Gene3D" id="2.20.28.30">
    <property type="entry name" value="RNA polymerase ii, chain L"/>
    <property type="match status" value="1"/>
</dbReference>
<keyword evidence="1" id="KW-0472">Membrane</keyword>
<dbReference type="PANTHER" id="PTHR37826:SF3">
    <property type="entry name" value="J DOMAIN-CONTAINING PROTEIN"/>
    <property type="match status" value="1"/>
</dbReference>
<name>A0A369LCA1_9ACTN</name>
<dbReference type="RefSeq" id="WP_114619824.1">
    <property type="nucleotide sequence ID" value="NZ_PPTP01000001.1"/>
</dbReference>
<evidence type="ECO:0000256" key="1">
    <source>
        <dbReference type="SAM" id="Phobius"/>
    </source>
</evidence>
<keyword evidence="1" id="KW-1133">Transmembrane helix</keyword>
<accession>A0A369LCA1</accession>
<comment type="caution">
    <text evidence="2">The sequence shown here is derived from an EMBL/GenBank/DDBJ whole genome shotgun (WGS) entry which is preliminary data.</text>
</comment>
<dbReference type="PANTHER" id="PTHR37826">
    <property type="entry name" value="FLOTILLIN BAND_7_5 DOMAIN PROTEIN"/>
    <property type="match status" value="1"/>
</dbReference>
<dbReference type="AlphaFoldDB" id="A0A369LCA1"/>